<dbReference type="AlphaFoldDB" id="A0A1Y1X3Z8"/>
<dbReference type="EMBL" id="MCFE01000736">
    <property type="protein sequence ID" value="ORX80537.1"/>
    <property type="molecule type" value="Genomic_DNA"/>
</dbReference>
<proteinExistence type="predicted"/>
<dbReference type="InParanoid" id="A0A1Y1X3Z8"/>
<keyword evidence="1" id="KW-0812">Transmembrane</keyword>
<feature type="transmembrane region" description="Helical" evidence="1">
    <location>
        <begin position="12"/>
        <end position="33"/>
    </location>
</feature>
<protein>
    <submittedName>
        <fullName evidence="2">Uncharacterized protein</fullName>
    </submittedName>
</protein>
<organism evidence="2 3">
    <name type="scientific">Basidiobolus meristosporus CBS 931.73</name>
    <dbReference type="NCBI Taxonomy" id="1314790"/>
    <lineage>
        <taxon>Eukaryota</taxon>
        <taxon>Fungi</taxon>
        <taxon>Fungi incertae sedis</taxon>
        <taxon>Zoopagomycota</taxon>
        <taxon>Entomophthoromycotina</taxon>
        <taxon>Basidiobolomycetes</taxon>
        <taxon>Basidiobolales</taxon>
        <taxon>Basidiobolaceae</taxon>
        <taxon>Basidiobolus</taxon>
    </lineage>
</organism>
<evidence type="ECO:0000256" key="1">
    <source>
        <dbReference type="SAM" id="Phobius"/>
    </source>
</evidence>
<evidence type="ECO:0000313" key="3">
    <source>
        <dbReference type="Proteomes" id="UP000193498"/>
    </source>
</evidence>
<comment type="caution">
    <text evidence="2">The sequence shown here is derived from an EMBL/GenBank/DDBJ whole genome shotgun (WGS) entry which is preliminary data.</text>
</comment>
<dbReference type="Proteomes" id="UP000193498">
    <property type="component" value="Unassembled WGS sequence"/>
</dbReference>
<name>A0A1Y1X3Z8_9FUNG</name>
<keyword evidence="1" id="KW-0472">Membrane</keyword>
<keyword evidence="3" id="KW-1185">Reference proteome</keyword>
<reference evidence="2 3" key="1">
    <citation type="submission" date="2016-07" db="EMBL/GenBank/DDBJ databases">
        <title>Pervasive Adenine N6-methylation of Active Genes in Fungi.</title>
        <authorList>
            <consortium name="DOE Joint Genome Institute"/>
            <person name="Mondo S.J."/>
            <person name="Dannebaum R.O."/>
            <person name="Kuo R.C."/>
            <person name="Labutti K."/>
            <person name="Haridas S."/>
            <person name="Kuo A."/>
            <person name="Salamov A."/>
            <person name="Ahrendt S.R."/>
            <person name="Lipzen A."/>
            <person name="Sullivan W."/>
            <person name="Andreopoulos W.B."/>
            <person name="Clum A."/>
            <person name="Lindquist E."/>
            <person name="Daum C."/>
            <person name="Ramamoorthy G.K."/>
            <person name="Gryganskyi A."/>
            <person name="Culley D."/>
            <person name="Magnuson J.K."/>
            <person name="James T.Y."/>
            <person name="O'Malley M.A."/>
            <person name="Stajich J.E."/>
            <person name="Spatafora J.W."/>
            <person name="Visel A."/>
            <person name="Grigoriev I.V."/>
        </authorList>
    </citation>
    <scope>NUCLEOTIDE SEQUENCE [LARGE SCALE GENOMIC DNA]</scope>
    <source>
        <strain evidence="2 3">CBS 931.73</strain>
    </source>
</reference>
<feature type="transmembrane region" description="Helical" evidence="1">
    <location>
        <begin position="45"/>
        <end position="68"/>
    </location>
</feature>
<keyword evidence="1" id="KW-1133">Transmembrane helix</keyword>
<feature type="transmembrane region" description="Helical" evidence="1">
    <location>
        <begin position="74"/>
        <end position="95"/>
    </location>
</feature>
<accession>A0A1Y1X3Z8</accession>
<sequence>MEDVRTFHVGRIGLYMVFTTFLGMLLIGMVGFYGTWKVTPNCKPWVLLLYLVITSMLATTEFSGLILTLVNKEWYNGVLSLIVLLSQLYFGYNVYRYRRLVLIAQHAMNFSGQYTVEKLDKVYSAIPRIIGLSAPRLNFINL</sequence>
<evidence type="ECO:0000313" key="2">
    <source>
        <dbReference type="EMBL" id="ORX80537.1"/>
    </source>
</evidence>
<gene>
    <name evidence="2" type="ORF">K493DRAFT_308308</name>
</gene>